<feature type="chain" id="PRO_5045088741" description="DUF4652 domain-containing protein" evidence="1">
    <location>
        <begin position="23"/>
        <end position="221"/>
    </location>
</feature>
<name>A0ABS4FME8_9BACL</name>
<dbReference type="RefSeq" id="WP_210087421.1">
    <property type="nucleotide sequence ID" value="NZ_JAGGKG010000001.1"/>
</dbReference>
<evidence type="ECO:0000313" key="2">
    <source>
        <dbReference type="EMBL" id="MBP1903758.1"/>
    </source>
</evidence>
<reference evidence="2 3" key="1">
    <citation type="submission" date="2021-03" db="EMBL/GenBank/DDBJ databases">
        <title>Genomic Encyclopedia of Type Strains, Phase IV (KMG-IV): sequencing the most valuable type-strain genomes for metagenomic binning, comparative biology and taxonomic classification.</title>
        <authorList>
            <person name="Goeker M."/>
        </authorList>
    </citation>
    <scope>NUCLEOTIDE SEQUENCE [LARGE SCALE GENOMIC DNA]</scope>
    <source>
        <strain evidence="2 3">DSM 14349</strain>
    </source>
</reference>
<dbReference type="InterPro" id="IPR028102">
    <property type="entry name" value="DUF4652"/>
</dbReference>
<gene>
    <name evidence="2" type="ORF">J2Z32_000370</name>
</gene>
<sequence length="221" mass="25301">MRRFVVSLSVLSLSIIVLFTLAACQNDKEKETDPVKPSSKLIWNETVKYPENDPPFINVKREDKWQEISTIDDYPSKPNINEAGTSMVFVSPYEFELAGDAWLYNIEKNEKKQIFTHQQAGEQKSVKSVLWFNNELVLILTGNTYGTVPSSRTLYLLNVNNDKIEKIVQLESNQNMREIEVKNEDSLTFTVDTYDDEMLNFTSAKETVKIDAFLKAVKGGE</sequence>
<dbReference type="EMBL" id="JAGGKG010000001">
    <property type="protein sequence ID" value="MBP1903758.1"/>
    <property type="molecule type" value="Genomic_DNA"/>
</dbReference>
<dbReference type="PROSITE" id="PS51257">
    <property type="entry name" value="PROKAR_LIPOPROTEIN"/>
    <property type="match status" value="1"/>
</dbReference>
<keyword evidence="1" id="KW-0732">Signal</keyword>
<dbReference type="SUPFAM" id="SSF82171">
    <property type="entry name" value="DPP6 N-terminal domain-like"/>
    <property type="match status" value="1"/>
</dbReference>
<keyword evidence="3" id="KW-1185">Reference proteome</keyword>
<evidence type="ECO:0000256" key="1">
    <source>
        <dbReference type="SAM" id="SignalP"/>
    </source>
</evidence>
<proteinExistence type="predicted"/>
<protein>
    <recommendedName>
        <fullName evidence="4">DUF4652 domain-containing protein</fullName>
    </recommendedName>
</protein>
<comment type="caution">
    <text evidence="2">The sequence shown here is derived from an EMBL/GenBank/DDBJ whole genome shotgun (WGS) entry which is preliminary data.</text>
</comment>
<dbReference type="Proteomes" id="UP001519272">
    <property type="component" value="Unassembled WGS sequence"/>
</dbReference>
<evidence type="ECO:0000313" key="3">
    <source>
        <dbReference type="Proteomes" id="UP001519272"/>
    </source>
</evidence>
<dbReference type="Gene3D" id="2.40.128.660">
    <property type="entry name" value="Uncharacterised protein PF15525, DUF4652"/>
    <property type="match status" value="1"/>
</dbReference>
<accession>A0ABS4FME8</accession>
<feature type="signal peptide" evidence="1">
    <location>
        <begin position="1"/>
        <end position="22"/>
    </location>
</feature>
<evidence type="ECO:0008006" key="4">
    <source>
        <dbReference type="Google" id="ProtNLM"/>
    </source>
</evidence>
<organism evidence="2 3">
    <name type="scientific">Paenibacillus turicensis</name>
    <dbReference type="NCBI Taxonomy" id="160487"/>
    <lineage>
        <taxon>Bacteria</taxon>
        <taxon>Bacillati</taxon>
        <taxon>Bacillota</taxon>
        <taxon>Bacilli</taxon>
        <taxon>Bacillales</taxon>
        <taxon>Paenibacillaceae</taxon>
        <taxon>Paenibacillus</taxon>
    </lineage>
</organism>
<dbReference type="Pfam" id="PF15525">
    <property type="entry name" value="DUF4652"/>
    <property type="match status" value="1"/>
</dbReference>